<evidence type="ECO:0008006" key="4">
    <source>
        <dbReference type="Google" id="ProtNLM"/>
    </source>
</evidence>
<proteinExistence type="predicted"/>
<dbReference type="EMBL" id="MLIH01000033">
    <property type="protein sequence ID" value="OHU07330.1"/>
    <property type="molecule type" value="Genomic_DNA"/>
</dbReference>
<evidence type="ECO:0000313" key="2">
    <source>
        <dbReference type="EMBL" id="OHU07330.1"/>
    </source>
</evidence>
<protein>
    <recommendedName>
        <fullName evidence="4">ESX-1 secretion-associated protein</fullName>
    </recommendedName>
</protein>
<gene>
    <name evidence="2" type="ORF">BKG73_18955</name>
</gene>
<evidence type="ECO:0000313" key="3">
    <source>
        <dbReference type="Proteomes" id="UP000179621"/>
    </source>
</evidence>
<sequence length="96" mass="10926">MSGDFMQYNFDANHDHLNTLDNKVAEVGQLQERVKKVFETLYDVFDGGTAAAIHGKALEIDRMFTELTDNVSQSQARARAKNDEMQDLDRYRAANI</sequence>
<feature type="region of interest" description="Disordered" evidence="1">
    <location>
        <begin position="72"/>
        <end position="96"/>
    </location>
</feature>
<organism evidence="2 3">
    <name type="scientific">Mycobacteroides saopaulense</name>
    <dbReference type="NCBI Taxonomy" id="1578165"/>
    <lineage>
        <taxon>Bacteria</taxon>
        <taxon>Bacillati</taxon>
        <taxon>Actinomycetota</taxon>
        <taxon>Actinomycetes</taxon>
        <taxon>Mycobacteriales</taxon>
        <taxon>Mycobacteriaceae</taxon>
        <taxon>Mycobacteroides</taxon>
    </lineage>
</organism>
<reference evidence="2 3" key="1">
    <citation type="submission" date="2016-10" db="EMBL/GenBank/DDBJ databases">
        <title>Evaluation of Human, Animal and Environmental Mycobacterium chelonae Isolates by Core Genome Phylogenomic Analysis, Targeted Gene Comparison, and Anti-microbial Susceptibility Patterns: A Tale of Mistaken Identities.</title>
        <authorList>
            <person name="Fogelson S.B."/>
            <person name="Camus A.C."/>
            <person name="Lorenz W."/>
            <person name="Vasireddy R."/>
            <person name="Vasireddy S."/>
            <person name="Smith T."/>
            <person name="Brown-Elliott B.A."/>
            <person name="Wallace R.J.Jr."/>
            <person name="Hasan N.A."/>
            <person name="Reischl U."/>
            <person name="Sanchez S."/>
        </authorList>
    </citation>
    <scope>NUCLEOTIDE SEQUENCE [LARGE SCALE GENOMIC DNA]</scope>
    <source>
        <strain evidence="2 3">8528</strain>
    </source>
</reference>
<comment type="caution">
    <text evidence="2">The sequence shown here is derived from an EMBL/GenBank/DDBJ whole genome shotgun (WGS) entry which is preliminary data.</text>
</comment>
<keyword evidence="3" id="KW-1185">Reference proteome</keyword>
<accession>A0ABX3BWH5</accession>
<dbReference type="RefSeq" id="WP_070913450.1">
    <property type="nucleotide sequence ID" value="NZ_MLIC01000010.1"/>
</dbReference>
<dbReference type="SUPFAM" id="SSF140453">
    <property type="entry name" value="EsxAB dimer-like"/>
    <property type="match status" value="1"/>
</dbReference>
<name>A0ABX3BWH5_9MYCO</name>
<dbReference type="Proteomes" id="UP000179621">
    <property type="component" value="Unassembled WGS sequence"/>
</dbReference>
<evidence type="ECO:0000256" key="1">
    <source>
        <dbReference type="SAM" id="MobiDB-lite"/>
    </source>
</evidence>
<feature type="compositionally biased region" description="Basic and acidic residues" evidence="1">
    <location>
        <begin position="80"/>
        <end position="96"/>
    </location>
</feature>
<dbReference type="InterPro" id="IPR036689">
    <property type="entry name" value="ESAT-6-like_sf"/>
</dbReference>